<dbReference type="OrthoDB" id="5778218at2759"/>
<evidence type="ECO:0000259" key="2">
    <source>
        <dbReference type="PROSITE" id="PS51788"/>
    </source>
</evidence>
<evidence type="ECO:0000256" key="1">
    <source>
        <dbReference type="SAM" id="SignalP"/>
    </source>
</evidence>
<dbReference type="CDD" id="cd15777">
    <property type="entry name" value="CRBN_C_like"/>
    <property type="match status" value="1"/>
</dbReference>
<organism evidence="3 4">
    <name type="scientific">Ciona intestinalis</name>
    <name type="common">Transparent sea squirt</name>
    <name type="synonym">Ascidia intestinalis</name>
    <dbReference type="NCBI Taxonomy" id="7719"/>
    <lineage>
        <taxon>Eukaryota</taxon>
        <taxon>Metazoa</taxon>
        <taxon>Chordata</taxon>
        <taxon>Tunicata</taxon>
        <taxon>Ascidiacea</taxon>
        <taxon>Phlebobranchia</taxon>
        <taxon>Cionidae</taxon>
        <taxon>Ciona</taxon>
    </lineage>
</organism>
<reference evidence="3" key="2">
    <citation type="submission" date="2025-08" db="UniProtKB">
        <authorList>
            <consortium name="Ensembl"/>
        </authorList>
    </citation>
    <scope>IDENTIFICATION</scope>
</reference>
<evidence type="ECO:0000313" key="3">
    <source>
        <dbReference type="Ensembl" id="ENSCINP00000020106.3"/>
    </source>
</evidence>
<dbReference type="RefSeq" id="XP_018671918.2">
    <property type="nucleotide sequence ID" value="XM_018816373.2"/>
</dbReference>
<dbReference type="GeneID" id="113473984"/>
<sequence>MFFKAASFILVLNLIRLSFINCTNHDDDTIDSFLCRKCGETIANPKQFAHHQSPLALKCWNETLLNIPKVKIQLFQNPQKMQFNVVTFSTANVYAHEQAFSEASWFPGYVWRITTCPRCHSHLGWKFQPVNFNHVTHTEHETFVGIILDRLLENKHTDSVLLVPDSYKS</sequence>
<protein>
    <submittedName>
        <fullName evidence="3">Protein cereblon homolog</fullName>
    </submittedName>
</protein>
<dbReference type="FunFam" id="2.170.150.20:FF:000013">
    <property type="entry name" value="protein cereblon homolog"/>
    <property type="match status" value="1"/>
</dbReference>
<dbReference type="GeneTree" id="ENSGT00530000065225"/>
<proteinExistence type="predicted"/>
<dbReference type="KEGG" id="cin:113473984"/>
<dbReference type="HOGENOM" id="CLU_114661_1_0_1"/>
<dbReference type="PROSITE" id="PS51788">
    <property type="entry name" value="CULT"/>
    <property type="match status" value="1"/>
</dbReference>
<dbReference type="Gene3D" id="2.170.150.20">
    <property type="entry name" value="Peptide methionine sulfoxide reductase"/>
    <property type="match status" value="1"/>
</dbReference>
<feature type="chain" id="PRO_5030169305" evidence="1">
    <location>
        <begin position="23"/>
        <end position="169"/>
    </location>
</feature>
<reference evidence="3" key="3">
    <citation type="submission" date="2025-09" db="UniProtKB">
        <authorList>
            <consortium name="Ensembl"/>
        </authorList>
    </citation>
    <scope>IDENTIFICATION</scope>
</reference>
<reference evidence="4" key="1">
    <citation type="journal article" date="2002" name="Science">
        <title>The draft genome of Ciona intestinalis: insights into chordate and vertebrate origins.</title>
        <authorList>
            <person name="Dehal P."/>
            <person name="Satou Y."/>
            <person name="Campbell R.K."/>
            <person name="Chapman J."/>
            <person name="Degnan B."/>
            <person name="De Tomaso A."/>
            <person name="Davidson B."/>
            <person name="Di Gregorio A."/>
            <person name="Gelpke M."/>
            <person name="Goodstein D.M."/>
            <person name="Harafuji N."/>
            <person name="Hastings K.E."/>
            <person name="Ho I."/>
            <person name="Hotta K."/>
            <person name="Huang W."/>
            <person name="Kawashima T."/>
            <person name="Lemaire P."/>
            <person name="Martinez D."/>
            <person name="Meinertzhagen I.A."/>
            <person name="Necula S."/>
            <person name="Nonaka M."/>
            <person name="Putnam N."/>
            <person name="Rash S."/>
            <person name="Saiga H."/>
            <person name="Satake M."/>
            <person name="Terry A."/>
            <person name="Yamada L."/>
            <person name="Wang H.G."/>
            <person name="Awazu S."/>
            <person name="Azumi K."/>
            <person name="Boore J."/>
            <person name="Branno M."/>
            <person name="Chin-Bow S."/>
            <person name="DeSantis R."/>
            <person name="Doyle S."/>
            <person name="Francino P."/>
            <person name="Keys D.N."/>
            <person name="Haga S."/>
            <person name="Hayashi H."/>
            <person name="Hino K."/>
            <person name="Imai K.S."/>
            <person name="Inaba K."/>
            <person name="Kano S."/>
            <person name="Kobayashi K."/>
            <person name="Kobayashi M."/>
            <person name="Lee B.I."/>
            <person name="Makabe K.W."/>
            <person name="Manohar C."/>
            <person name="Matassi G."/>
            <person name="Medina M."/>
            <person name="Mochizuki Y."/>
            <person name="Mount S."/>
            <person name="Morishita T."/>
            <person name="Miura S."/>
            <person name="Nakayama A."/>
            <person name="Nishizaka S."/>
            <person name="Nomoto H."/>
            <person name="Ohta F."/>
            <person name="Oishi K."/>
            <person name="Rigoutsos I."/>
            <person name="Sano M."/>
            <person name="Sasaki A."/>
            <person name="Sasakura Y."/>
            <person name="Shoguchi E."/>
            <person name="Shin-i T."/>
            <person name="Spagnuolo A."/>
            <person name="Stainier D."/>
            <person name="Suzuki M.M."/>
            <person name="Tassy O."/>
            <person name="Takatori N."/>
            <person name="Tokuoka M."/>
            <person name="Yagi K."/>
            <person name="Yoshizaki F."/>
            <person name="Wada S."/>
            <person name="Zhang C."/>
            <person name="Hyatt P.D."/>
            <person name="Larimer F."/>
            <person name="Detter C."/>
            <person name="Doggett N."/>
            <person name="Glavina T."/>
            <person name="Hawkins T."/>
            <person name="Richardson P."/>
            <person name="Lucas S."/>
            <person name="Kohara Y."/>
            <person name="Levine M."/>
            <person name="Satoh N."/>
            <person name="Rokhsar D.S."/>
        </authorList>
    </citation>
    <scope>NUCLEOTIDE SEQUENCE [LARGE SCALE GENOMIC DNA]</scope>
</reference>
<accession>F6QMC5</accession>
<keyword evidence="1" id="KW-0732">Signal</keyword>
<dbReference type="InParanoid" id="F6QMC5"/>
<dbReference type="STRING" id="7719.ENSCINP00000020106"/>
<keyword evidence="4" id="KW-1185">Reference proteome</keyword>
<gene>
    <name evidence="3" type="primary">LOC113473984</name>
</gene>
<feature type="domain" description="CULT" evidence="2">
    <location>
        <begin position="30"/>
        <end position="155"/>
    </location>
</feature>
<dbReference type="Ensembl" id="ENSCINT00000020106.3">
    <property type="protein sequence ID" value="ENSCINP00000020106.3"/>
    <property type="gene ID" value="ENSCING00000009986.3"/>
</dbReference>
<evidence type="ECO:0000313" key="4">
    <source>
        <dbReference type="Proteomes" id="UP000008144"/>
    </source>
</evidence>
<dbReference type="OMA" id="HWPADKH"/>
<dbReference type="InterPro" id="IPR034750">
    <property type="entry name" value="CULT"/>
</dbReference>
<dbReference type="Proteomes" id="UP000008144">
    <property type="component" value="Unassembled WGS sequence"/>
</dbReference>
<name>F6QMC5_CIOIN</name>
<feature type="signal peptide" evidence="1">
    <location>
        <begin position="1"/>
        <end position="22"/>
    </location>
</feature>
<dbReference type="AlphaFoldDB" id="F6QMC5"/>